<evidence type="ECO:0000313" key="1">
    <source>
        <dbReference type="EMBL" id="KUI54775.1"/>
    </source>
</evidence>
<sequence>MASAVPKASSMVLAITPVGPRFTQPAQYSPGNKPEPTDLYPIDRKTRGDETVVISPVLVATVWGPKGSGDREVFSNVVLPTLEGSEASGWKSGPRLGRGGRCLGAFEKNLSETLALARKRLQVRRYQGSVKGPERHIRDVHELPGFLDGEGGLHRPSSSHHSDVPHLIPRQCLQSVVGHIGLPQLVYILEQDSGHIQRDIPLPDDDGFTLRQVRVQIRKFRQAVVPADEFTG</sequence>
<gene>
    <name evidence="1" type="ORF">VP1G_10635</name>
</gene>
<proteinExistence type="predicted"/>
<dbReference type="EMBL" id="KN714676">
    <property type="protein sequence ID" value="KUI54775.1"/>
    <property type="molecule type" value="Genomic_DNA"/>
</dbReference>
<name>A0A194USW0_CYTMA</name>
<reference evidence="2" key="1">
    <citation type="submission" date="2014-12" db="EMBL/GenBank/DDBJ databases">
        <title>Genome Sequence of Valsa Canker Pathogens Uncovers a Specific Adaption of Colonization on Woody Bark.</title>
        <authorList>
            <person name="Yin Z."/>
            <person name="Liu H."/>
            <person name="Gao X."/>
            <person name="Li Z."/>
            <person name="Song N."/>
            <person name="Ke X."/>
            <person name="Dai Q."/>
            <person name="Wu Y."/>
            <person name="Sun Y."/>
            <person name="Xu J.-R."/>
            <person name="Kang Z.K."/>
            <person name="Wang L."/>
            <person name="Huang L."/>
        </authorList>
    </citation>
    <scope>NUCLEOTIDE SEQUENCE [LARGE SCALE GENOMIC DNA]</scope>
    <source>
        <strain evidence="2">SXYL134</strain>
    </source>
</reference>
<accession>A0A194USW0</accession>
<dbReference type="AlphaFoldDB" id="A0A194USW0"/>
<evidence type="ECO:0000313" key="2">
    <source>
        <dbReference type="Proteomes" id="UP000078576"/>
    </source>
</evidence>
<dbReference type="AntiFam" id="ANF00146">
    <property type="entry name" value="Shadow ORF (opposite fprA)"/>
</dbReference>
<keyword evidence="2" id="KW-1185">Reference proteome</keyword>
<dbReference type="Proteomes" id="UP000078576">
    <property type="component" value="Unassembled WGS sequence"/>
</dbReference>
<protein>
    <submittedName>
        <fullName evidence="1">Uncharacterized protein</fullName>
    </submittedName>
</protein>
<organism evidence="1 2">
    <name type="scientific">Cytospora mali</name>
    <name type="common">Apple Valsa canker fungus</name>
    <name type="synonym">Valsa mali</name>
    <dbReference type="NCBI Taxonomy" id="578113"/>
    <lineage>
        <taxon>Eukaryota</taxon>
        <taxon>Fungi</taxon>
        <taxon>Dikarya</taxon>
        <taxon>Ascomycota</taxon>
        <taxon>Pezizomycotina</taxon>
        <taxon>Sordariomycetes</taxon>
        <taxon>Sordariomycetidae</taxon>
        <taxon>Diaporthales</taxon>
        <taxon>Cytosporaceae</taxon>
        <taxon>Cytospora</taxon>
    </lineage>
</organism>